<feature type="region of interest" description="Disordered" evidence="2">
    <location>
        <begin position="304"/>
        <end position="336"/>
    </location>
</feature>
<evidence type="ECO:0000313" key="3">
    <source>
        <dbReference type="EMBL" id="GMT05494.1"/>
    </source>
</evidence>
<dbReference type="Proteomes" id="UP001432027">
    <property type="component" value="Unassembled WGS sequence"/>
</dbReference>
<evidence type="ECO:0008006" key="5">
    <source>
        <dbReference type="Google" id="ProtNLM"/>
    </source>
</evidence>
<dbReference type="GO" id="GO:0005634">
    <property type="term" value="C:nucleus"/>
    <property type="evidence" value="ECO:0007669"/>
    <property type="project" value="TreeGrafter"/>
</dbReference>
<dbReference type="AlphaFoldDB" id="A0AAV5UEW7"/>
<dbReference type="EMBL" id="BTSX01000006">
    <property type="protein sequence ID" value="GMT05494.1"/>
    <property type="molecule type" value="Genomic_DNA"/>
</dbReference>
<dbReference type="GO" id="GO:0019888">
    <property type="term" value="F:protein phosphatase regulator activity"/>
    <property type="evidence" value="ECO:0007669"/>
    <property type="project" value="InterPro"/>
</dbReference>
<evidence type="ECO:0000256" key="1">
    <source>
        <dbReference type="ARBA" id="ARBA00009207"/>
    </source>
</evidence>
<dbReference type="PANTHER" id="PTHR16487:SF0">
    <property type="entry name" value="PROTEIN PHOSPHATASE 4 REGULATORY SUBUNIT 2-RELATED"/>
    <property type="match status" value="1"/>
</dbReference>
<feature type="region of interest" description="Disordered" evidence="2">
    <location>
        <begin position="176"/>
        <end position="204"/>
    </location>
</feature>
<dbReference type="InterPro" id="IPR015267">
    <property type="entry name" value="PPP4R2"/>
</dbReference>
<organism evidence="3 4">
    <name type="scientific">Pristionchus entomophagus</name>
    <dbReference type="NCBI Taxonomy" id="358040"/>
    <lineage>
        <taxon>Eukaryota</taxon>
        <taxon>Metazoa</taxon>
        <taxon>Ecdysozoa</taxon>
        <taxon>Nematoda</taxon>
        <taxon>Chromadorea</taxon>
        <taxon>Rhabditida</taxon>
        <taxon>Rhabditina</taxon>
        <taxon>Diplogasteromorpha</taxon>
        <taxon>Diplogasteroidea</taxon>
        <taxon>Neodiplogasteridae</taxon>
        <taxon>Pristionchus</taxon>
    </lineage>
</organism>
<proteinExistence type="inferred from homology"/>
<dbReference type="Pfam" id="PF09184">
    <property type="entry name" value="PPP4R2"/>
    <property type="match status" value="1"/>
</dbReference>
<dbReference type="GO" id="GO:0005737">
    <property type="term" value="C:cytoplasm"/>
    <property type="evidence" value="ECO:0007669"/>
    <property type="project" value="TreeGrafter"/>
</dbReference>
<keyword evidence="4" id="KW-1185">Reference proteome</keyword>
<protein>
    <recommendedName>
        <fullName evidence="5">Serine/threonine-protein phosphatase 4 regulatory subunit 2</fullName>
    </recommendedName>
</protein>
<name>A0AAV5UEW7_9BILA</name>
<evidence type="ECO:0000256" key="2">
    <source>
        <dbReference type="SAM" id="MobiDB-lite"/>
    </source>
</evidence>
<reference evidence="3" key="1">
    <citation type="submission" date="2023-10" db="EMBL/GenBank/DDBJ databases">
        <title>Genome assembly of Pristionchus species.</title>
        <authorList>
            <person name="Yoshida K."/>
            <person name="Sommer R.J."/>
        </authorList>
    </citation>
    <scope>NUCLEOTIDE SEQUENCE</scope>
    <source>
        <strain evidence="3">RS0144</strain>
    </source>
</reference>
<dbReference type="GO" id="GO:0030289">
    <property type="term" value="C:protein phosphatase 4 complex"/>
    <property type="evidence" value="ECO:0007669"/>
    <property type="project" value="InterPro"/>
</dbReference>
<sequence>SLIRAMSPSVLDEEDGQQQAIAARKTGAVDGVVTAASAAAPTAAATAVAAATRPSNVKRARPLSQCSPLPEETPVEKNKTYQATEVDNLSAVLATFTAPDEDSLAMSGEQISPHHQTEVEDLFKLVARVGNPLLPWETIRPVFLWKIRHVMEESVRVERLIDERIKTEKEISVAALGESTPPPPPLHQVKGGVEYRPPAEGWEDEKSDLRDSYRFIMGRAASLTAAPFTFQRICELLIDPLRHYKTAATLFRALEKCINVVTCVDKSGARITGLEPEEDEPVDDAMNGGRIEQRFFGKVDECDEKMEEDVENQENAAAAGDSNSKTPPRVDTLMTE</sequence>
<comment type="caution">
    <text evidence="3">The sequence shown here is derived from an EMBL/GenBank/DDBJ whole genome shotgun (WGS) entry which is preliminary data.</text>
</comment>
<dbReference type="PANTHER" id="PTHR16487">
    <property type="entry name" value="PPP4R2-RELATED PROTEIN"/>
    <property type="match status" value="1"/>
</dbReference>
<feature type="non-terminal residue" evidence="3">
    <location>
        <position position="1"/>
    </location>
</feature>
<evidence type="ECO:0000313" key="4">
    <source>
        <dbReference type="Proteomes" id="UP001432027"/>
    </source>
</evidence>
<comment type="similarity">
    <text evidence="1">Belongs to the PPP4R2 family.</text>
</comment>
<gene>
    <name evidence="3" type="ORF">PENTCL1PPCAC_27668</name>
</gene>
<accession>A0AAV5UEW7</accession>